<keyword evidence="12" id="KW-0812">Transmembrane</keyword>
<evidence type="ECO:0000256" key="7">
    <source>
        <dbReference type="ARBA" id="ARBA00022840"/>
    </source>
</evidence>
<proteinExistence type="predicted"/>
<dbReference type="InterPro" id="IPR004358">
    <property type="entry name" value="Sig_transdc_His_kin-like_C"/>
</dbReference>
<dbReference type="GO" id="GO:0043565">
    <property type="term" value="F:sequence-specific DNA binding"/>
    <property type="evidence" value="ECO:0007669"/>
    <property type="project" value="InterPro"/>
</dbReference>
<evidence type="ECO:0000256" key="4">
    <source>
        <dbReference type="ARBA" id="ARBA00022679"/>
    </source>
</evidence>
<dbReference type="Gene3D" id="2.130.10.10">
    <property type="entry name" value="YVTN repeat-like/Quinoprotein amine dehydrogenase"/>
    <property type="match status" value="3"/>
</dbReference>
<dbReference type="GO" id="GO:0005524">
    <property type="term" value="F:ATP binding"/>
    <property type="evidence" value="ECO:0007669"/>
    <property type="project" value="UniProtKB-KW"/>
</dbReference>
<comment type="catalytic activity">
    <reaction evidence="1">
        <text>ATP + protein L-histidine = ADP + protein N-phospho-L-histidine.</text>
        <dbReference type="EC" id="2.7.13.3"/>
    </reaction>
</comment>
<dbReference type="Pfam" id="PF12833">
    <property type="entry name" value="HTH_18"/>
    <property type="match status" value="1"/>
</dbReference>
<evidence type="ECO:0000256" key="6">
    <source>
        <dbReference type="ARBA" id="ARBA00022777"/>
    </source>
</evidence>
<dbReference type="Proteomes" id="UP000002011">
    <property type="component" value="Chromosome"/>
</dbReference>
<dbReference type="SUPFAM" id="SSF46689">
    <property type="entry name" value="Homeodomain-like"/>
    <property type="match status" value="1"/>
</dbReference>
<dbReference type="InterPro" id="IPR018060">
    <property type="entry name" value="HTH_AraC"/>
</dbReference>
<keyword evidence="9" id="KW-0805">Transcription regulation</keyword>
<dbReference type="Gene3D" id="3.40.50.2300">
    <property type="match status" value="1"/>
</dbReference>
<evidence type="ECO:0000256" key="5">
    <source>
        <dbReference type="ARBA" id="ARBA00022741"/>
    </source>
</evidence>
<dbReference type="SMART" id="SM00388">
    <property type="entry name" value="HisKA"/>
    <property type="match status" value="1"/>
</dbReference>
<sequence>MNRNSVTFGDRLIIIFVEKTFVRITKLVFCVSCLLILHPSQTCFAQRPVYSNEQHFGVDDGLPQSFITGFTQNKDGFIWISTLDGLSRFDGRGFKNFRNRPGDPATIAQNVIFKIIPHADSSKLTLIYEGLHHDCFDTRTFRAKRIPHLATLRRIPGTKAHFINRANVYNGEDWVFARSVAGGIGWVNAETGKTFFANTANGLLKQDTLSVIFQSADGGVFLISEDGVQVSDKAKKHFKFIRFNTSVDRLRPEMIFDGNINAGTVARLPGNRLLVYRDNRVVLLDLVKRTSKSITIPGGVPAYNNSHKDLLCQDSKGLVYLVNQGRVFRVNEKDQLELIWQSGSAPQFNVTAFFVDRSDVLWMSINTHGITKIDLRAIPFYTRPYKSGFVADILEEAGIPPPQIPAEWTDSAIDYYFRQAWASDNQLYLTANLWGNGEIFSYDGATLSRFNRARHSKVYTALVVKPGGEVCAFEQMNSRWYSWKAPASAPDSFSLNRAEMMKVEMTDGYFAKGSLWLATYASGLLQYKDAQRIGHFIGKQPGSRGHMPNELTEICSDPLNKNLLWIGSRGFGLILWDVEKGLQQIFTVDDGLPNNTVYCILPDRAGKLWCSTNKGIFRLDPKTKEIHSFDKSDGLQGNEFNRAHKFRFFDGRLAFGGTEGYTIFDPAAFDGNHPRTRMPIQLISLQINNELQQPSLRGSIVAEPLSLIREITLPFDKNHLRFEFAALRFNQPAKTKYRFQMVGIDKQWVENGTSNVASYLGLSPGKYKLLVNATDNMGLWGKDFKEISIVIRPPFWATMWAYLIYALVLVVIVWRYLVFKEERMITRQKLAFEKREALRLKEMDELKDRFFSNITHEFRTPLTLIISPLQKLLSEGAVSGPIRQTLRGIEKNSRQLLGLVNEFLDFSKLNDGQMQVNRSAGELAPFVSAHVRSFEAAASEKQITLSFASGDVEGFYLFDQEKWSKIVINLLGNALKFTPEKGAISVGLRQASGDCIVLEVWDNGPGIATDQQERIFERFYQVDGSAIRSQGGTGIGLALVKEMVGVMGGHIQVDSEPGKYARFCVELPVPKALSPENTTLNSDTPLFRPVPMDGALPQLFVVEDNDELRAFIMTSLEGAYRVTGAANGMLAWEMIRTSLPDIVISDVMMPGRDGFDLCKLCKSDPLTAHIGFILLTSKAAHQARIHGLEAGADVYLTKPFQMDELELRVLNLCRLQQNVRAQLKARLFSQPPEAGPGITDPFLNRLYQEIDARLANPDLMVDDLCKALSVSKSTLNRKLKALLDASAADLIRQYRLEKATTLLRSGMDIASVSYNVGFGSPSYFTQCFRERYHLTPSDFISGGI</sequence>
<evidence type="ECO:0000259" key="13">
    <source>
        <dbReference type="PROSITE" id="PS01124"/>
    </source>
</evidence>
<dbReference type="eggNOG" id="COG2205">
    <property type="taxonomic scope" value="Bacteria"/>
</dbReference>
<dbReference type="InterPro" id="IPR009057">
    <property type="entry name" value="Homeodomain-like_sf"/>
</dbReference>
<dbReference type="Pfam" id="PF07494">
    <property type="entry name" value="Reg_prop"/>
    <property type="match status" value="1"/>
</dbReference>
<dbReference type="KEGG" id="dfe:Dfer_1754"/>
<dbReference type="SUPFAM" id="SSF47384">
    <property type="entry name" value="Homodimeric domain of signal transducing histidine kinase"/>
    <property type="match status" value="1"/>
</dbReference>
<dbReference type="InterPro" id="IPR011047">
    <property type="entry name" value="Quinoprotein_ADH-like_sf"/>
</dbReference>
<evidence type="ECO:0000313" key="17">
    <source>
        <dbReference type="Proteomes" id="UP000002011"/>
    </source>
</evidence>
<dbReference type="PRINTS" id="PR00344">
    <property type="entry name" value="BCTRLSENSOR"/>
</dbReference>
<evidence type="ECO:0000256" key="10">
    <source>
        <dbReference type="ARBA" id="ARBA00023163"/>
    </source>
</evidence>
<dbReference type="GO" id="GO:0003700">
    <property type="term" value="F:DNA-binding transcription factor activity"/>
    <property type="evidence" value="ECO:0007669"/>
    <property type="project" value="InterPro"/>
</dbReference>
<dbReference type="Pfam" id="PF02518">
    <property type="entry name" value="HATPase_c"/>
    <property type="match status" value="1"/>
</dbReference>
<dbReference type="FunFam" id="3.30.565.10:FF:000037">
    <property type="entry name" value="Hybrid sensor histidine kinase/response regulator"/>
    <property type="match status" value="1"/>
</dbReference>
<dbReference type="SUPFAM" id="SSF63829">
    <property type="entry name" value="Calcium-dependent phosphotriesterase"/>
    <property type="match status" value="1"/>
</dbReference>
<evidence type="ECO:0000313" key="16">
    <source>
        <dbReference type="EMBL" id="ACT92995.1"/>
    </source>
</evidence>
<keyword evidence="17" id="KW-1185">Reference proteome</keyword>
<evidence type="ECO:0000259" key="14">
    <source>
        <dbReference type="PROSITE" id="PS50109"/>
    </source>
</evidence>
<keyword evidence="6 16" id="KW-0418">Kinase</keyword>
<dbReference type="FunFam" id="1.10.287.130:FF:000045">
    <property type="entry name" value="Two-component system sensor histidine kinase/response regulator"/>
    <property type="match status" value="1"/>
</dbReference>
<evidence type="ECO:0000256" key="12">
    <source>
        <dbReference type="SAM" id="Phobius"/>
    </source>
</evidence>
<keyword evidence="4 16" id="KW-0808">Transferase</keyword>
<evidence type="ECO:0000256" key="9">
    <source>
        <dbReference type="ARBA" id="ARBA00023015"/>
    </source>
</evidence>
<feature type="domain" description="Histidine kinase" evidence="14">
    <location>
        <begin position="853"/>
        <end position="1071"/>
    </location>
</feature>
<dbReference type="PANTHER" id="PTHR43547">
    <property type="entry name" value="TWO-COMPONENT HISTIDINE KINASE"/>
    <property type="match status" value="1"/>
</dbReference>
<dbReference type="Pfam" id="PF07495">
    <property type="entry name" value="Y_Y_Y"/>
    <property type="match status" value="1"/>
</dbReference>
<keyword evidence="12" id="KW-0472">Membrane</keyword>
<dbReference type="SMART" id="SM00448">
    <property type="entry name" value="REC"/>
    <property type="match status" value="1"/>
</dbReference>
<feature type="domain" description="Response regulatory" evidence="15">
    <location>
        <begin position="1098"/>
        <end position="1213"/>
    </location>
</feature>
<reference evidence="16 17" key="1">
    <citation type="journal article" date="2009" name="Stand. Genomic Sci.">
        <title>Complete genome sequence of Dyadobacter fermentans type strain (NS114).</title>
        <authorList>
            <person name="Lang E."/>
            <person name="Lapidus A."/>
            <person name="Chertkov O."/>
            <person name="Brettin T."/>
            <person name="Detter J.C."/>
            <person name="Han C."/>
            <person name="Copeland A."/>
            <person name="Glavina Del Rio T."/>
            <person name="Nolan M."/>
            <person name="Chen F."/>
            <person name="Lucas S."/>
            <person name="Tice H."/>
            <person name="Cheng J.F."/>
            <person name="Land M."/>
            <person name="Hauser L."/>
            <person name="Chang Y.J."/>
            <person name="Jeffries C.D."/>
            <person name="Kopitz M."/>
            <person name="Bruce D."/>
            <person name="Goodwin L."/>
            <person name="Pitluck S."/>
            <person name="Ovchinnikova G."/>
            <person name="Pati A."/>
            <person name="Ivanova N."/>
            <person name="Mavrommatis K."/>
            <person name="Chen A."/>
            <person name="Palaniappan K."/>
            <person name="Chain P."/>
            <person name="Bristow J."/>
            <person name="Eisen J.A."/>
            <person name="Markowitz V."/>
            <person name="Hugenholtz P."/>
            <person name="Goker M."/>
            <person name="Rohde M."/>
            <person name="Kyrpides N.C."/>
            <person name="Klenk H.P."/>
        </authorList>
    </citation>
    <scope>NUCLEOTIDE SEQUENCE [LARGE SCALE GENOMIC DNA]</scope>
    <source>
        <strain evidence="17">ATCC 700827 / DSM 18053 / CIP 107007 / KCTC 52180 / NS114</strain>
    </source>
</reference>
<dbReference type="eggNOG" id="COG0745">
    <property type="taxonomic scope" value="Bacteria"/>
</dbReference>
<dbReference type="InterPro" id="IPR003594">
    <property type="entry name" value="HATPase_dom"/>
</dbReference>
<dbReference type="HOGENOM" id="CLU_000445_28_1_10"/>
<accession>C6VTQ2</accession>
<dbReference type="InterPro" id="IPR036097">
    <property type="entry name" value="HisK_dim/P_sf"/>
</dbReference>
<evidence type="ECO:0000256" key="1">
    <source>
        <dbReference type="ARBA" id="ARBA00000085"/>
    </source>
</evidence>
<dbReference type="SUPFAM" id="SSF55874">
    <property type="entry name" value="ATPase domain of HSP90 chaperone/DNA topoisomerase II/histidine kinase"/>
    <property type="match status" value="1"/>
</dbReference>
<evidence type="ECO:0000256" key="11">
    <source>
        <dbReference type="PROSITE-ProRule" id="PRU00169"/>
    </source>
</evidence>
<dbReference type="InterPro" id="IPR011123">
    <property type="entry name" value="Y_Y_Y"/>
</dbReference>
<dbReference type="SUPFAM" id="SSF52172">
    <property type="entry name" value="CheY-like"/>
    <property type="match status" value="1"/>
</dbReference>
<dbReference type="Pfam" id="PF00512">
    <property type="entry name" value="HisKA"/>
    <property type="match status" value="1"/>
</dbReference>
<dbReference type="PROSITE" id="PS50110">
    <property type="entry name" value="RESPONSE_REGULATORY"/>
    <property type="match status" value="1"/>
</dbReference>
<dbReference type="EMBL" id="CP001619">
    <property type="protein sequence ID" value="ACT92995.1"/>
    <property type="molecule type" value="Genomic_DNA"/>
</dbReference>
<feature type="transmembrane region" description="Helical" evidence="12">
    <location>
        <begin position="795"/>
        <end position="818"/>
    </location>
</feature>
<evidence type="ECO:0000256" key="8">
    <source>
        <dbReference type="ARBA" id="ARBA00023012"/>
    </source>
</evidence>
<feature type="domain" description="HTH araC/xylS-type" evidence="13">
    <location>
        <begin position="1244"/>
        <end position="1342"/>
    </location>
</feature>
<dbReference type="InterPro" id="IPR036890">
    <property type="entry name" value="HATPase_C_sf"/>
</dbReference>
<dbReference type="STRING" id="471854.Dfer_1754"/>
<dbReference type="InterPro" id="IPR001789">
    <property type="entry name" value="Sig_transdc_resp-reg_receiver"/>
</dbReference>
<organism evidence="16 17">
    <name type="scientific">Dyadobacter fermentans (strain ATCC 700827 / DSM 18053 / CIP 107007 / KCTC 52180 / NS114)</name>
    <dbReference type="NCBI Taxonomy" id="471854"/>
    <lineage>
        <taxon>Bacteria</taxon>
        <taxon>Pseudomonadati</taxon>
        <taxon>Bacteroidota</taxon>
        <taxon>Cytophagia</taxon>
        <taxon>Cytophagales</taxon>
        <taxon>Spirosomataceae</taxon>
        <taxon>Dyadobacter</taxon>
    </lineage>
</organism>
<dbReference type="InterPro" id="IPR015943">
    <property type="entry name" value="WD40/YVTN_repeat-like_dom_sf"/>
</dbReference>
<dbReference type="CDD" id="cd00082">
    <property type="entry name" value="HisKA"/>
    <property type="match status" value="1"/>
</dbReference>
<protein>
    <recommendedName>
        <fullName evidence="2">histidine kinase</fullName>
        <ecNumber evidence="2">2.7.13.3</ecNumber>
    </recommendedName>
</protein>
<dbReference type="CDD" id="cd16922">
    <property type="entry name" value="HATPase_EvgS-ArcB-TorS-like"/>
    <property type="match status" value="1"/>
</dbReference>
<dbReference type="Gene3D" id="1.10.10.60">
    <property type="entry name" value="Homeodomain-like"/>
    <property type="match status" value="1"/>
</dbReference>
<keyword evidence="5" id="KW-0547">Nucleotide-binding</keyword>
<dbReference type="PROSITE" id="PS50109">
    <property type="entry name" value="HIS_KIN"/>
    <property type="match status" value="1"/>
</dbReference>
<name>C6VTQ2_DYAFD</name>
<gene>
    <name evidence="16" type="ordered locus">Dfer_1754</name>
</gene>
<dbReference type="InterPro" id="IPR003661">
    <property type="entry name" value="HisK_dim/P_dom"/>
</dbReference>
<dbReference type="InterPro" id="IPR013783">
    <property type="entry name" value="Ig-like_fold"/>
</dbReference>
<dbReference type="Gene3D" id="3.30.565.10">
    <property type="entry name" value="Histidine kinase-like ATPase, C-terminal domain"/>
    <property type="match status" value="1"/>
</dbReference>
<dbReference type="eggNOG" id="COG3292">
    <property type="taxonomic scope" value="Bacteria"/>
</dbReference>
<dbReference type="Pfam" id="PF00072">
    <property type="entry name" value="Response_reg"/>
    <property type="match status" value="1"/>
</dbReference>
<dbReference type="EC" id="2.7.13.3" evidence="2"/>
<dbReference type="Gene3D" id="1.10.287.130">
    <property type="match status" value="1"/>
</dbReference>
<evidence type="ECO:0000256" key="3">
    <source>
        <dbReference type="ARBA" id="ARBA00022553"/>
    </source>
</evidence>
<keyword evidence="7" id="KW-0067">ATP-binding</keyword>
<evidence type="ECO:0000256" key="2">
    <source>
        <dbReference type="ARBA" id="ARBA00012438"/>
    </source>
</evidence>
<dbReference type="PROSITE" id="PS01124">
    <property type="entry name" value="HTH_ARAC_FAMILY_2"/>
    <property type="match status" value="1"/>
</dbReference>
<feature type="modified residue" description="4-aspartylphosphate" evidence="11">
    <location>
        <position position="1146"/>
    </location>
</feature>
<dbReference type="Gene3D" id="2.60.40.10">
    <property type="entry name" value="Immunoglobulins"/>
    <property type="match status" value="1"/>
</dbReference>
<evidence type="ECO:0000259" key="15">
    <source>
        <dbReference type="PROSITE" id="PS50110"/>
    </source>
</evidence>
<keyword evidence="12" id="KW-1133">Transmembrane helix</keyword>
<dbReference type="GO" id="GO:0000155">
    <property type="term" value="F:phosphorelay sensor kinase activity"/>
    <property type="evidence" value="ECO:0007669"/>
    <property type="project" value="InterPro"/>
</dbReference>
<dbReference type="eggNOG" id="COG2207">
    <property type="taxonomic scope" value="Bacteria"/>
</dbReference>
<dbReference type="InterPro" id="IPR005467">
    <property type="entry name" value="His_kinase_dom"/>
</dbReference>
<keyword evidence="3 11" id="KW-0597">Phosphoprotein</keyword>
<keyword evidence="8" id="KW-0902">Two-component regulatory system</keyword>
<dbReference type="SMART" id="SM00387">
    <property type="entry name" value="HATPase_c"/>
    <property type="match status" value="1"/>
</dbReference>
<dbReference type="InterPro" id="IPR011006">
    <property type="entry name" value="CheY-like_superfamily"/>
</dbReference>
<keyword evidence="10" id="KW-0804">Transcription</keyword>
<dbReference type="SMART" id="SM00342">
    <property type="entry name" value="HTH_ARAC"/>
    <property type="match status" value="1"/>
</dbReference>
<dbReference type="PANTHER" id="PTHR43547:SF2">
    <property type="entry name" value="HYBRID SIGNAL TRANSDUCTION HISTIDINE KINASE C"/>
    <property type="match status" value="1"/>
</dbReference>
<dbReference type="SUPFAM" id="SSF50998">
    <property type="entry name" value="Quinoprotein alcohol dehydrogenase-like"/>
    <property type="match status" value="1"/>
</dbReference>
<dbReference type="InterPro" id="IPR011110">
    <property type="entry name" value="Reg_prop"/>
</dbReference>